<organism evidence="2 3">
    <name type="scientific">Nocardioides marinisabuli</name>
    <dbReference type="NCBI Taxonomy" id="419476"/>
    <lineage>
        <taxon>Bacteria</taxon>
        <taxon>Bacillati</taxon>
        <taxon>Actinomycetota</taxon>
        <taxon>Actinomycetes</taxon>
        <taxon>Propionibacteriales</taxon>
        <taxon>Nocardioidaceae</taxon>
        <taxon>Nocardioides</taxon>
    </lineage>
</organism>
<proteinExistence type="predicted"/>
<dbReference type="AlphaFoldDB" id="A0A7Y9EXP9"/>
<dbReference type="RefSeq" id="WP_179613816.1">
    <property type="nucleotide sequence ID" value="NZ_CP059163.1"/>
</dbReference>
<dbReference type="Gene3D" id="3.40.109.10">
    <property type="entry name" value="NADH Oxidase"/>
    <property type="match status" value="1"/>
</dbReference>
<dbReference type="InterPro" id="IPR000415">
    <property type="entry name" value="Nitroreductase-like"/>
</dbReference>
<accession>A0A7Y9EXP9</accession>
<evidence type="ECO:0000313" key="3">
    <source>
        <dbReference type="Proteomes" id="UP000516957"/>
    </source>
</evidence>
<gene>
    <name evidence="2" type="ORF">BKA08_000085</name>
</gene>
<dbReference type="PANTHER" id="PTHR43745:SF2">
    <property type="entry name" value="NITROREDUCTASE MJ1384-RELATED"/>
    <property type="match status" value="1"/>
</dbReference>
<feature type="domain" description="Nitroreductase" evidence="1">
    <location>
        <begin position="52"/>
        <end position="219"/>
    </location>
</feature>
<dbReference type="InterPro" id="IPR052544">
    <property type="entry name" value="Bacteriocin_Proc_Enz"/>
</dbReference>
<reference evidence="2 3" key="1">
    <citation type="submission" date="2020-07" db="EMBL/GenBank/DDBJ databases">
        <title>Sequencing the genomes of 1000 actinobacteria strains.</title>
        <authorList>
            <person name="Klenk H.-P."/>
        </authorList>
    </citation>
    <scope>NUCLEOTIDE SEQUENCE [LARGE SCALE GENOMIC DNA]</scope>
    <source>
        <strain evidence="2 3">DSM 18965</strain>
    </source>
</reference>
<dbReference type="PANTHER" id="PTHR43745">
    <property type="entry name" value="NITROREDUCTASE MJ1384-RELATED"/>
    <property type="match status" value="1"/>
</dbReference>
<dbReference type="GO" id="GO:0016491">
    <property type="term" value="F:oxidoreductase activity"/>
    <property type="evidence" value="ECO:0007669"/>
    <property type="project" value="InterPro"/>
</dbReference>
<protein>
    <submittedName>
        <fullName evidence="2">SagB-type dehydrogenase family enzyme</fullName>
    </submittedName>
</protein>
<dbReference type="CDD" id="cd02142">
    <property type="entry name" value="McbC_SagB-like_oxidoreductase"/>
    <property type="match status" value="1"/>
</dbReference>
<evidence type="ECO:0000313" key="2">
    <source>
        <dbReference type="EMBL" id="NYD55847.1"/>
    </source>
</evidence>
<dbReference type="Proteomes" id="UP000516957">
    <property type="component" value="Unassembled WGS sequence"/>
</dbReference>
<dbReference type="SUPFAM" id="SSF55469">
    <property type="entry name" value="FMN-dependent nitroreductase-like"/>
    <property type="match status" value="1"/>
</dbReference>
<dbReference type="Pfam" id="PF00881">
    <property type="entry name" value="Nitroreductase"/>
    <property type="match status" value="1"/>
</dbReference>
<name>A0A7Y9EXP9_9ACTN</name>
<sequence length="226" mass="23677">MDELVAAVHAALNATAVPRRPDEALLPARAPVVSRPLPVPPPPTADLGRVLARRRSAYAFGGAPDLRHLAALLHHGVGSAPRAGALPSLAAYVVTRGLDGLPGGVHLADLRPPAPGLVRVRSGDPTAYVADALDQPPFAARVPLWVALVADLEVVARRYPPRHYRTLHVDAGAALQNLLLVATALDLPVCPVMGYDDRAWARLLDLGEHSLVTVLVAVGGPPDRPG</sequence>
<dbReference type="EMBL" id="JACCBE010000001">
    <property type="protein sequence ID" value="NYD55847.1"/>
    <property type="molecule type" value="Genomic_DNA"/>
</dbReference>
<evidence type="ECO:0000259" key="1">
    <source>
        <dbReference type="Pfam" id="PF00881"/>
    </source>
</evidence>
<dbReference type="InterPro" id="IPR029479">
    <property type="entry name" value="Nitroreductase"/>
</dbReference>
<keyword evidence="3" id="KW-1185">Reference proteome</keyword>
<comment type="caution">
    <text evidence="2">The sequence shown here is derived from an EMBL/GenBank/DDBJ whole genome shotgun (WGS) entry which is preliminary data.</text>
</comment>